<dbReference type="InterPro" id="IPR050490">
    <property type="entry name" value="Bact_solute-bd_prot1"/>
</dbReference>
<gene>
    <name evidence="4" type="ORF">EAH89_10280</name>
</gene>
<proteinExistence type="inferred from homology"/>
<dbReference type="Proteomes" id="UP000317078">
    <property type="component" value="Unassembled WGS sequence"/>
</dbReference>
<keyword evidence="3" id="KW-0732">Signal</keyword>
<keyword evidence="5" id="KW-1185">Reference proteome</keyword>
<accession>A0A502G7F5</accession>
<dbReference type="AlphaFoldDB" id="A0A502G7F5"/>
<dbReference type="Gene3D" id="3.40.190.10">
    <property type="entry name" value="Periplasmic binding protein-like II"/>
    <property type="match status" value="2"/>
</dbReference>
<dbReference type="GO" id="GO:0042597">
    <property type="term" value="C:periplasmic space"/>
    <property type="evidence" value="ECO:0007669"/>
    <property type="project" value="UniProtKB-SubCell"/>
</dbReference>
<dbReference type="SUPFAM" id="SSF53850">
    <property type="entry name" value="Periplasmic binding protein-like II"/>
    <property type="match status" value="1"/>
</dbReference>
<dbReference type="CDD" id="cd14748">
    <property type="entry name" value="PBP2_UgpB"/>
    <property type="match status" value="1"/>
</dbReference>
<dbReference type="InterPro" id="IPR006059">
    <property type="entry name" value="SBP"/>
</dbReference>
<dbReference type="EMBL" id="RCZP01000007">
    <property type="protein sequence ID" value="TPG57799.1"/>
    <property type="molecule type" value="Genomic_DNA"/>
</dbReference>
<evidence type="ECO:0000256" key="1">
    <source>
        <dbReference type="ARBA" id="ARBA00004418"/>
    </source>
</evidence>
<comment type="similarity">
    <text evidence="2">Belongs to the bacterial solute-binding protein 1 family.</text>
</comment>
<comment type="subcellular location">
    <subcellularLocation>
        <location evidence="1">Periplasm</location>
    </subcellularLocation>
</comment>
<sequence length="426" mass="46816">MACSRRFLCSAALGALASRGAAAQGQTTLDVQYCFPAFAKFHEAVAAEFMKLHPDIRVTFRAPAPTYDDGHQAMLRAAVTNQLPDIYYSGFHLQAELVRALLRRQQVTDLGPLLAAEPKDWVEANYSPRIVDLGRVDGTLYGMAVNASTPLMYFNTELVRQAGGDPAAMPDTWDATIALASKIRESGPNLAGLAYNIHEWPDDWLFRSLIHQGGGSMLNAAGNAIAFGDGVGLKAMQYVRRFVTEGGMPLIDWDQSRQQFIAGQIGLFFDTPARLRQVTDSIGRRFTLGTSTFPVDDKAKGGLPTGGNAAIVMSRDAAKRRAAWEFVKYMTGPEAQKLVVETSGYLPTNIRALGPDFLGPYYDANPNFRTITRQMDRSVPWQGYPGGNSVRIWRTQREIINRVMRGEVTAEAGLERLVRESTALMG</sequence>
<dbReference type="RefSeq" id="WP_140882720.1">
    <property type="nucleotide sequence ID" value="NZ_RCZP01000007.1"/>
</dbReference>
<dbReference type="PANTHER" id="PTHR43649">
    <property type="entry name" value="ARABINOSE-BINDING PROTEIN-RELATED"/>
    <property type="match status" value="1"/>
</dbReference>
<evidence type="ECO:0000256" key="2">
    <source>
        <dbReference type="ARBA" id="ARBA00008520"/>
    </source>
</evidence>
<name>A0A502G7F5_9PROT</name>
<feature type="signal peptide" evidence="3">
    <location>
        <begin position="1"/>
        <end position="23"/>
    </location>
</feature>
<feature type="chain" id="PRO_5021478091" evidence="3">
    <location>
        <begin position="24"/>
        <end position="426"/>
    </location>
</feature>
<evidence type="ECO:0000313" key="5">
    <source>
        <dbReference type="Proteomes" id="UP000317078"/>
    </source>
</evidence>
<dbReference type="OrthoDB" id="2509690at2"/>
<comment type="caution">
    <text evidence="4">The sequence shown here is derived from an EMBL/GenBank/DDBJ whole genome shotgun (WGS) entry which is preliminary data.</text>
</comment>
<dbReference type="Pfam" id="PF01547">
    <property type="entry name" value="SBP_bac_1"/>
    <property type="match status" value="1"/>
</dbReference>
<organism evidence="4 5">
    <name type="scientific">Muricoccus nepalensis</name>
    <dbReference type="NCBI Taxonomy" id="1854500"/>
    <lineage>
        <taxon>Bacteria</taxon>
        <taxon>Pseudomonadati</taxon>
        <taxon>Pseudomonadota</taxon>
        <taxon>Alphaproteobacteria</taxon>
        <taxon>Acetobacterales</taxon>
        <taxon>Roseomonadaceae</taxon>
        <taxon>Muricoccus</taxon>
    </lineage>
</organism>
<reference evidence="4 5" key="1">
    <citation type="journal article" date="2019" name="Environ. Microbiol.">
        <title>Species interactions and distinct microbial communities in high Arctic permafrost affected cryosols are associated with the CH4 and CO2 gas fluxes.</title>
        <authorList>
            <person name="Altshuler I."/>
            <person name="Hamel J."/>
            <person name="Turney S."/>
            <person name="Magnuson E."/>
            <person name="Levesque R."/>
            <person name="Greer C."/>
            <person name="Whyte L.G."/>
        </authorList>
    </citation>
    <scope>NUCLEOTIDE SEQUENCE [LARGE SCALE GENOMIC DNA]</scope>
    <source>
        <strain evidence="4 5">S9.3B</strain>
    </source>
</reference>
<dbReference type="PANTHER" id="PTHR43649:SF12">
    <property type="entry name" value="DIACETYLCHITOBIOSE BINDING PROTEIN DASA"/>
    <property type="match status" value="1"/>
</dbReference>
<evidence type="ECO:0000313" key="4">
    <source>
        <dbReference type="EMBL" id="TPG57799.1"/>
    </source>
</evidence>
<evidence type="ECO:0000256" key="3">
    <source>
        <dbReference type="SAM" id="SignalP"/>
    </source>
</evidence>
<protein>
    <submittedName>
        <fullName evidence="4">ABC transporter substrate-binding protein</fullName>
    </submittedName>
</protein>